<sequence>MKTLTPLLVASALCFFAGCSSTSFRAQSTANLPAGASRLVVNQNGAPVSTRIINVESAVGAVSYLPHQVDLPAGSHNLMFALSGDSAGGSITLPIEAEAGRLYRVRTIQDGLGFRVRIWDETEGRNHRTLVTEVNTTSRSTLAGDPGLVEDRSEASRDSYRLPDINTNPLIYRGQ</sequence>
<evidence type="ECO:0000313" key="4">
    <source>
        <dbReference type="Proteomes" id="UP000738431"/>
    </source>
</evidence>
<reference evidence="3 4" key="1">
    <citation type="submission" date="2023-12" db="EMBL/GenBank/DDBJ databases">
        <title>Description of an unclassified Opitutus bacterium of Verrucomicrobiota.</title>
        <authorList>
            <person name="Zhang D.-F."/>
        </authorList>
    </citation>
    <scope>NUCLEOTIDE SEQUENCE [LARGE SCALE GENOMIC DNA]</scope>
    <source>
        <strain evidence="3 4">WL0086</strain>
    </source>
</reference>
<feature type="chain" id="PRO_5046802551" description="DUF2846 domain-containing protein" evidence="2">
    <location>
        <begin position="26"/>
        <end position="175"/>
    </location>
</feature>
<keyword evidence="2" id="KW-0732">Signal</keyword>
<dbReference type="Proteomes" id="UP000738431">
    <property type="component" value="Chromosome"/>
</dbReference>
<evidence type="ECO:0008006" key="5">
    <source>
        <dbReference type="Google" id="ProtNLM"/>
    </source>
</evidence>
<dbReference type="EMBL" id="CP139781">
    <property type="protein sequence ID" value="WRQ85799.1"/>
    <property type="molecule type" value="Genomic_DNA"/>
</dbReference>
<feature type="compositionally biased region" description="Basic and acidic residues" evidence="1">
    <location>
        <begin position="149"/>
        <end position="160"/>
    </location>
</feature>
<evidence type="ECO:0000256" key="2">
    <source>
        <dbReference type="SAM" id="SignalP"/>
    </source>
</evidence>
<name>A0ABZ1C2A2_9BACT</name>
<dbReference type="RefSeq" id="WP_221032618.1">
    <property type="nucleotide sequence ID" value="NZ_CP139781.1"/>
</dbReference>
<proteinExistence type="predicted"/>
<protein>
    <recommendedName>
        <fullName evidence="5">DUF2846 domain-containing protein</fullName>
    </recommendedName>
</protein>
<organism evidence="3 4">
    <name type="scientific">Actomonas aquatica</name>
    <dbReference type="NCBI Taxonomy" id="2866162"/>
    <lineage>
        <taxon>Bacteria</taxon>
        <taxon>Pseudomonadati</taxon>
        <taxon>Verrucomicrobiota</taxon>
        <taxon>Opitutia</taxon>
        <taxon>Opitutales</taxon>
        <taxon>Opitutaceae</taxon>
        <taxon>Actomonas</taxon>
    </lineage>
</organism>
<accession>A0ABZ1C2A2</accession>
<evidence type="ECO:0000256" key="1">
    <source>
        <dbReference type="SAM" id="MobiDB-lite"/>
    </source>
</evidence>
<evidence type="ECO:0000313" key="3">
    <source>
        <dbReference type="EMBL" id="WRQ85799.1"/>
    </source>
</evidence>
<feature type="region of interest" description="Disordered" evidence="1">
    <location>
        <begin position="136"/>
        <end position="160"/>
    </location>
</feature>
<keyword evidence="4" id="KW-1185">Reference proteome</keyword>
<gene>
    <name evidence="3" type="ORF">K1X11_013385</name>
</gene>
<feature type="signal peptide" evidence="2">
    <location>
        <begin position="1"/>
        <end position="25"/>
    </location>
</feature>